<feature type="transmembrane region" description="Helical" evidence="1">
    <location>
        <begin position="164"/>
        <end position="181"/>
    </location>
</feature>
<feature type="transmembrane region" description="Helical" evidence="1">
    <location>
        <begin position="41"/>
        <end position="61"/>
    </location>
</feature>
<feature type="transmembrane region" description="Helical" evidence="1">
    <location>
        <begin position="266"/>
        <end position="284"/>
    </location>
</feature>
<evidence type="ECO:0000313" key="3">
    <source>
        <dbReference type="Proteomes" id="UP000622552"/>
    </source>
</evidence>
<evidence type="ECO:0008006" key="4">
    <source>
        <dbReference type="Google" id="ProtNLM"/>
    </source>
</evidence>
<feature type="transmembrane region" description="Helical" evidence="1">
    <location>
        <begin position="366"/>
        <end position="384"/>
    </location>
</feature>
<sequence>MGVNPADQTLIEWFLAQGSRFWLGDLTLVTDRMNSPDGINLLTNATNLLAGAVLAPVTFLFGAPTSFAALVAGNLAGTALGWYLLFARGFGLHRAASAAAGALCGFAPAMMSQSNSHTHITMQWLLPPIVYCLLRLTRAQTPIRTGLALGALITAQFFGGQEVLFFAAMTLGLFTVGYALFDRDLVRRAARPVLLGLGVAAGLAVTLLAYPLWVEFKGPQSVPNGPFSPEYFSADLASYAKFSPLSWAGRNGDGGNYAPNATEMNTFLGIPLLIMAAACVGYLWRHPAVRASAIVGVLMAWLSLGPTVIVSGEQTGFPALYGLLHGLPVIDGALPSRFALTLLPLIATVLALALDAALRAGGVVRYALPAATAVALLPLLPLPLDTVHRPVVPTFFSAGHWKTCVRTGGVLVPVPLPTPTDPEPLRWATAADVAFGVPEGFFIGPYGGEGKASIGVYPQPTAALLGEVRRTGVVPQVTAEGRRLAQADVGHWNASCITLGPTVHRDELKATLDLLYGPGERVADVWVWRVKP</sequence>
<keyword evidence="1" id="KW-0472">Membrane</keyword>
<feature type="transmembrane region" description="Helical" evidence="1">
    <location>
        <begin position="193"/>
        <end position="213"/>
    </location>
</feature>
<reference evidence="2" key="1">
    <citation type="submission" date="2020-11" db="EMBL/GenBank/DDBJ databases">
        <title>Sequencing the genomes of 1000 actinobacteria strains.</title>
        <authorList>
            <person name="Klenk H.-P."/>
        </authorList>
    </citation>
    <scope>NUCLEOTIDE SEQUENCE</scope>
    <source>
        <strain evidence="2">DSM 45356</strain>
    </source>
</reference>
<feature type="transmembrane region" description="Helical" evidence="1">
    <location>
        <begin position="67"/>
        <end position="85"/>
    </location>
</feature>
<evidence type="ECO:0000313" key="2">
    <source>
        <dbReference type="EMBL" id="MBG6138943.1"/>
    </source>
</evidence>
<keyword evidence="3" id="KW-1185">Reference proteome</keyword>
<gene>
    <name evidence="2" type="ORF">IW245_005137</name>
</gene>
<accession>A0A8J7GVC1</accession>
<dbReference type="Proteomes" id="UP000622552">
    <property type="component" value="Unassembled WGS sequence"/>
</dbReference>
<name>A0A8J7GVC1_9ACTN</name>
<feature type="transmembrane region" description="Helical" evidence="1">
    <location>
        <begin position="332"/>
        <end position="354"/>
    </location>
</feature>
<dbReference type="AlphaFoldDB" id="A0A8J7GVC1"/>
<comment type="caution">
    <text evidence="2">The sequence shown here is derived from an EMBL/GenBank/DDBJ whole genome shotgun (WGS) entry which is preliminary data.</text>
</comment>
<keyword evidence="1" id="KW-1133">Transmembrane helix</keyword>
<evidence type="ECO:0000256" key="1">
    <source>
        <dbReference type="SAM" id="Phobius"/>
    </source>
</evidence>
<proteinExistence type="predicted"/>
<feature type="transmembrane region" description="Helical" evidence="1">
    <location>
        <begin position="291"/>
        <end position="312"/>
    </location>
</feature>
<protein>
    <recommendedName>
        <fullName evidence="4">Glycosyl transferase</fullName>
    </recommendedName>
</protein>
<dbReference type="EMBL" id="JADOUF010000001">
    <property type="protein sequence ID" value="MBG6138943.1"/>
    <property type="molecule type" value="Genomic_DNA"/>
</dbReference>
<organism evidence="2 3">
    <name type="scientific">Longispora fulva</name>
    <dbReference type="NCBI Taxonomy" id="619741"/>
    <lineage>
        <taxon>Bacteria</taxon>
        <taxon>Bacillati</taxon>
        <taxon>Actinomycetota</taxon>
        <taxon>Actinomycetes</taxon>
        <taxon>Micromonosporales</taxon>
        <taxon>Micromonosporaceae</taxon>
        <taxon>Longispora</taxon>
    </lineage>
</organism>
<keyword evidence="1" id="KW-0812">Transmembrane</keyword>